<name>A0ABT1CHZ5_9PROT</name>
<organism evidence="2 3">
    <name type="scientific">Asaia lannensis NBRC 102526</name>
    <dbReference type="NCBI Taxonomy" id="1307926"/>
    <lineage>
        <taxon>Bacteria</taxon>
        <taxon>Pseudomonadati</taxon>
        <taxon>Pseudomonadota</taxon>
        <taxon>Alphaproteobacteria</taxon>
        <taxon>Acetobacterales</taxon>
        <taxon>Acetobacteraceae</taxon>
        <taxon>Asaia</taxon>
    </lineage>
</organism>
<proteinExistence type="predicted"/>
<protein>
    <submittedName>
        <fullName evidence="2">SelT/SelW/SelH family protein</fullName>
    </submittedName>
</protein>
<comment type="caution">
    <text evidence="2">The sequence shown here is derived from an EMBL/GenBank/DDBJ whole genome shotgun (WGS) entry which is preliminary data.</text>
</comment>
<dbReference type="Gene3D" id="3.40.30.10">
    <property type="entry name" value="Glutaredoxin"/>
    <property type="match status" value="1"/>
</dbReference>
<evidence type="ECO:0000313" key="3">
    <source>
        <dbReference type="Proteomes" id="UP001523401"/>
    </source>
</evidence>
<dbReference type="RefSeq" id="WP_252849149.1">
    <property type="nucleotide sequence ID" value="NZ_BAPW01000010.1"/>
</dbReference>
<dbReference type="Pfam" id="PF10262">
    <property type="entry name" value="Rdx"/>
    <property type="match status" value="1"/>
</dbReference>
<sequence>MCADIMPSDRPSPEARPRIAIRYCTQCNWMLRSAWIAQELLSSFGTDLGEVALIPDTGGHFSIMLDDTLIWERKRDGGFPGPKEIKQRVRDVIAPERDLGHTDR</sequence>
<dbReference type="EMBL" id="JAMXQU010000004">
    <property type="protein sequence ID" value="MCO6159823.1"/>
    <property type="molecule type" value="Genomic_DNA"/>
</dbReference>
<dbReference type="SUPFAM" id="SSF52833">
    <property type="entry name" value="Thioredoxin-like"/>
    <property type="match status" value="1"/>
</dbReference>
<evidence type="ECO:0000313" key="2">
    <source>
        <dbReference type="EMBL" id="MCO6159823.1"/>
    </source>
</evidence>
<reference evidence="2 3" key="1">
    <citation type="submission" date="2022-06" db="EMBL/GenBank/DDBJ databases">
        <title>Whole-genome of Asaia lannensis strain LMG 27011T.</title>
        <authorList>
            <person name="Sombolestani A."/>
        </authorList>
    </citation>
    <scope>NUCLEOTIDE SEQUENCE [LARGE SCALE GENOMIC DNA]</scope>
    <source>
        <strain evidence="2 3">NBRC 102526</strain>
    </source>
</reference>
<evidence type="ECO:0000256" key="1">
    <source>
        <dbReference type="ARBA" id="ARBA00023284"/>
    </source>
</evidence>
<dbReference type="PANTHER" id="PTHR36417">
    <property type="entry name" value="SELENOPROTEIN DOMAIN PROTEIN (AFU_ORTHOLOGUE AFUA_1G05220)"/>
    <property type="match status" value="1"/>
</dbReference>
<dbReference type="PANTHER" id="PTHR36417:SF2">
    <property type="entry name" value="SELENOPROTEIN DOMAIN PROTEIN (AFU_ORTHOLOGUE AFUA_1G05220)"/>
    <property type="match status" value="1"/>
</dbReference>
<dbReference type="Proteomes" id="UP001523401">
    <property type="component" value="Unassembled WGS sequence"/>
</dbReference>
<dbReference type="InterPro" id="IPR011893">
    <property type="entry name" value="Selenoprotein_Rdx-typ"/>
</dbReference>
<keyword evidence="1" id="KW-0676">Redox-active center</keyword>
<dbReference type="NCBIfam" id="TIGR02174">
    <property type="entry name" value="CXXU_selWTH"/>
    <property type="match status" value="1"/>
</dbReference>
<gene>
    <name evidence="2" type="ORF">NF685_07270</name>
</gene>
<keyword evidence="3" id="KW-1185">Reference proteome</keyword>
<dbReference type="InterPro" id="IPR036249">
    <property type="entry name" value="Thioredoxin-like_sf"/>
</dbReference>
<accession>A0ABT1CHZ5</accession>